<proteinExistence type="predicted"/>
<dbReference type="EMBL" id="FRCS01000034">
    <property type="protein sequence ID" value="SHN48135.1"/>
    <property type="molecule type" value="Genomic_DNA"/>
</dbReference>
<sequence>MKTSSLAKAARVAVAFALAVAGGLGLGGLGLMSPAAAASAPASSGAPTAQRITFDWRSATVKLPWRSAKLSDGSRCPGGWVTFKPLPPPTESTGVARRGPFTYSVSVRDTADVTRDGRPDQVIHLTCQRGLAGNSLDYLYSYRQVRGHQRPVLRDFVTSSDFDVNADWLILSLDARFGSIAVQQFVRGLDAPVDRVFRWTRRGLIPNRPLPLFPQADVAPR</sequence>
<reference evidence="1 2" key="1">
    <citation type="submission" date="2016-11" db="EMBL/GenBank/DDBJ databases">
        <authorList>
            <person name="Jaros S."/>
            <person name="Januszkiewicz K."/>
            <person name="Wedrychowicz H."/>
        </authorList>
    </citation>
    <scope>NUCLEOTIDE SEQUENCE [LARGE SCALE GENOMIC DNA]</scope>
    <source>
        <strain evidence="1 2">DSM 46144</strain>
    </source>
</reference>
<evidence type="ECO:0000313" key="2">
    <source>
        <dbReference type="Proteomes" id="UP000184440"/>
    </source>
</evidence>
<dbReference type="STRING" id="134849.SAMN05443668_13432"/>
<name>A0A1M7RP76_9ACTN</name>
<dbReference type="AlphaFoldDB" id="A0A1M7RP76"/>
<evidence type="ECO:0000313" key="1">
    <source>
        <dbReference type="EMBL" id="SHN48135.1"/>
    </source>
</evidence>
<keyword evidence="2" id="KW-1185">Reference proteome</keyword>
<dbReference type="RefSeq" id="WP_073266635.1">
    <property type="nucleotide sequence ID" value="NZ_FRCS01000034.1"/>
</dbReference>
<dbReference type="OrthoDB" id="5191296at2"/>
<dbReference type="Proteomes" id="UP000184440">
    <property type="component" value="Unassembled WGS sequence"/>
</dbReference>
<gene>
    <name evidence="1" type="ORF">SAMN05443668_13432</name>
</gene>
<accession>A0A1M7RP76</accession>
<organism evidence="1 2">
    <name type="scientific">Cryptosporangium aurantiacum</name>
    <dbReference type="NCBI Taxonomy" id="134849"/>
    <lineage>
        <taxon>Bacteria</taxon>
        <taxon>Bacillati</taxon>
        <taxon>Actinomycetota</taxon>
        <taxon>Actinomycetes</taxon>
        <taxon>Cryptosporangiales</taxon>
        <taxon>Cryptosporangiaceae</taxon>
        <taxon>Cryptosporangium</taxon>
    </lineage>
</organism>
<protein>
    <submittedName>
        <fullName evidence="1">Uncharacterized protein</fullName>
    </submittedName>
</protein>